<name>A0A495IKA8_9MICO</name>
<evidence type="ECO:0000313" key="5">
    <source>
        <dbReference type="Proteomes" id="UP000280008"/>
    </source>
</evidence>
<dbReference type="Pfam" id="PF01156">
    <property type="entry name" value="IU_nuc_hydro"/>
    <property type="match status" value="1"/>
</dbReference>
<dbReference type="Proteomes" id="UP000280008">
    <property type="component" value="Unassembled WGS sequence"/>
</dbReference>
<dbReference type="AlphaFoldDB" id="A0A495IKA8"/>
<dbReference type="EMBL" id="RBKS01000001">
    <property type="protein sequence ID" value="RKR75868.1"/>
    <property type="molecule type" value="Genomic_DNA"/>
</dbReference>
<organism evidence="4 5">
    <name type="scientific">Frondihabitans australicus</name>
    <dbReference type="NCBI Taxonomy" id="386892"/>
    <lineage>
        <taxon>Bacteria</taxon>
        <taxon>Bacillati</taxon>
        <taxon>Actinomycetota</taxon>
        <taxon>Actinomycetes</taxon>
        <taxon>Micrococcales</taxon>
        <taxon>Microbacteriaceae</taxon>
        <taxon>Frondihabitans</taxon>
    </lineage>
</organism>
<comment type="caution">
    <text evidence="4">The sequence shown here is derived from an EMBL/GenBank/DDBJ whole genome shotgun (WGS) entry which is preliminary data.</text>
</comment>
<dbReference type="PANTHER" id="PTHR12304">
    <property type="entry name" value="INOSINE-URIDINE PREFERRING NUCLEOSIDE HYDROLASE"/>
    <property type="match status" value="1"/>
</dbReference>
<evidence type="ECO:0000313" key="4">
    <source>
        <dbReference type="EMBL" id="RKR75868.1"/>
    </source>
</evidence>
<dbReference type="GO" id="GO:0008477">
    <property type="term" value="F:purine nucleosidase activity"/>
    <property type="evidence" value="ECO:0007669"/>
    <property type="project" value="TreeGrafter"/>
</dbReference>
<dbReference type="SUPFAM" id="SSF53590">
    <property type="entry name" value="Nucleoside hydrolase"/>
    <property type="match status" value="1"/>
</dbReference>
<accession>A0A495IKA8</accession>
<protein>
    <submittedName>
        <fullName evidence="4">Purine nucleosidase/uridine nucleosidase</fullName>
    </submittedName>
</protein>
<dbReference type="OrthoDB" id="9797882at2"/>
<evidence type="ECO:0000256" key="2">
    <source>
        <dbReference type="ARBA" id="ARBA00023295"/>
    </source>
</evidence>
<sequence length="330" mass="35053">MNPTKIIIDTDPGLGEPGSDIDDGLAIALALASDELDVLGLTIVNGNVDAFTGTDVARRLTDRLGRPELPVLLGATKPLLRDMAPVRALFDAVIPAVPGTSDAGDLLGPTSGEHAADFLIRQVAEHPGEVTVVAIGPMTNVAIAITKDPSFAENVKELVLMAGSATGYAQNVTVVGDFNAYVDPEALDIVLRSGAHVAMVGLDQTSRVMLTRADAQHLRDRGDAFSVWVADCTDAWIDFLGEAFPTRPEHRDACFLHDPLVLAVVLDRTLCTWQDADVRTELVSELARGLVVANRGLALEPAGPTNAVVAIDTDVHAFRQLFLERIGTTK</sequence>
<gene>
    <name evidence="4" type="ORF">C8E83_3030</name>
</gene>
<feature type="domain" description="Inosine/uridine-preferring nucleoside hydrolase" evidence="3">
    <location>
        <begin position="6"/>
        <end position="319"/>
    </location>
</feature>
<keyword evidence="1" id="KW-0378">Hydrolase</keyword>
<evidence type="ECO:0000259" key="3">
    <source>
        <dbReference type="Pfam" id="PF01156"/>
    </source>
</evidence>
<reference evidence="4 5" key="1">
    <citation type="submission" date="2018-10" db="EMBL/GenBank/DDBJ databases">
        <title>Sequencing the genomes of 1000 actinobacteria strains.</title>
        <authorList>
            <person name="Klenk H.-P."/>
        </authorList>
    </citation>
    <scope>NUCLEOTIDE SEQUENCE [LARGE SCALE GENOMIC DNA]</scope>
    <source>
        <strain evidence="4 5">DSM 17894</strain>
    </source>
</reference>
<dbReference type="InterPro" id="IPR036452">
    <property type="entry name" value="Ribo_hydro-like"/>
</dbReference>
<keyword evidence="5" id="KW-1185">Reference proteome</keyword>
<dbReference type="GO" id="GO:0005829">
    <property type="term" value="C:cytosol"/>
    <property type="evidence" value="ECO:0007669"/>
    <property type="project" value="TreeGrafter"/>
</dbReference>
<proteinExistence type="predicted"/>
<dbReference type="Gene3D" id="3.90.245.10">
    <property type="entry name" value="Ribonucleoside hydrolase-like"/>
    <property type="match status" value="1"/>
</dbReference>
<dbReference type="GO" id="GO:0006152">
    <property type="term" value="P:purine nucleoside catabolic process"/>
    <property type="evidence" value="ECO:0007669"/>
    <property type="project" value="TreeGrafter"/>
</dbReference>
<dbReference type="InterPro" id="IPR023186">
    <property type="entry name" value="IUNH"/>
</dbReference>
<dbReference type="InterPro" id="IPR001910">
    <property type="entry name" value="Inosine/uridine_hydrolase_dom"/>
</dbReference>
<dbReference type="RefSeq" id="WP_121370665.1">
    <property type="nucleotide sequence ID" value="NZ_RBKS01000001.1"/>
</dbReference>
<evidence type="ECO:0000256" key="1">
    <source>
        <dbReference type="ARBA" id="ARBA00022801"/>
    </source>
</evidence>
<keyword evidence="2" id="KW-0326">Glycosidase</keyword>
<dbReference type="PANTHER" id="PTHR12304:SF4">
    <property type="entry name" value="URIDINE NUCLEOSIDASE"/>
    <property type="match status" value="1"/>
</dbReference>